<evidence type="ECO:0000313" key="3">
    <source>
        <dbReference type="Proteomes" id="UP000664632"/>
    </source>
</evidence>
<sequence length="515" mass="60304">MRTISKRQHQSEKEERLTYLCKEVDPDYLGREIYADDVDTPYTFYLVRKLNLAKDYQNLAEGEAFFDAICDSWDEIEEFEELVVKKIYMYVETEIIYYTLFMGSFEPTRRALRMNLKQWLEGITLEKQDRALVSRGENTLNSGEVQRMMKQMLETSNEIFRLRKMISDLTETIKHEKNEMFIAKSNPIISRSIQTIHLKRAHPLMVEENKRTEVTDSTTADIEVELFADDKHDVVPEMTSEKIDESIETKEEDGQAIGKKLEKELAKKPIQDDFQAEEEPIDYLNLEQEDNNESNQDRPVKQARTSLRLKRKQLEREQAEQTTKSKAVKEDTEQEVTAPEPVDITRLVLDQKATKKTTPSNWPRFSRLLKASKTIEAPEKVPSFTKSEMENLEDEIYLCFMNKRMRLATKKSHVQKKRVLRSELLAQISQAEYLNYSWGQVLRQRKEDVLICGRLSCGGLVASLDEFLKEMRAIAYSRSLFGKKVRCSVDLLRRLDGYILMDQYMQNLSLMPVEE</sequence>
<accession>A0ABS3GY31</accession>
<dbReference type="Proteomes" id="UP000664632">
    <property type="component" value="Unassembled WGS sequence"/>
</dbReference>
<proteinExistence type="predicted"/>
<reference evidence="2 3" key="1">
    <citation type="submission" date="2021-03" db="EMBL/GenBank/DDBJ databases">
        <title>Enterococcal diversity collection.</title>
        <authorList>
            <person name="Gilmore M.S."/>
            <person name="Schwartzman J."/>
            <person name="Van Tyne D."/>
            <person name="Martin M."/>
            <person name="Earl A.M."/>
            <person name="Manson A.L."/>
            <person name="Straub T."/>
            <person name="Salamzade R."/>
            <person name="Saavedra J."/>
            <person name="Lebreton F."/>
            <person name="Prichula J."/>
            <person name="Schaufler K."/>
            <person name="Gaca A."/>
            <person name="Sgardioli B."/>
            <person name="Wagenaar J."/>
            <person name="Strong T."/>
        </authorList>
    </citation>
    <scope>NUCLEOTIDE SEQUENCE [LARGE SCALE GENOMIC DNA]</scope>
    <source>
        <strain evidence="2 3">DIV0869a</strain>
    </source>
</reference>
<protein>
    <submittedName>
        <fullName evidence="2">Uncharacterized protein</fullName>
    </submittedName>
</protein>
<feature type="region of interest" description="Disordered" evidence="1">
    <location>
        <begin position="286"/>
        <end position="339"/>
    </location>
</feature>
<organism evidence="2 3">
    <name type="scientific">Candidatus Enterococcus ikei</name>
    <dbReference type="NCBI Taxonomy" id="2815326"/>
    <lineage>
        <taxon>Bacteria</taxon>
        <taxon>Bacillati</taxon>
        <taxon>Bacillota</taxon>
        <taxon>Bacilli</taxon>
        <taxon>Lactobacillales</taxon>
        <taxon>Enterococcaceae</taxon>
        <taxon>Enterococcus</taxon>
    </lineage>
</organism>
<name>A0ABS3GY31_9ENTE</name>
<comment type="caution">
    <text evidence="2">The sequence shown here is derived from an EMBL/GenBank/DDBJ whole genome shotgun (WGS) entry which is preliminary data.</text>
</comment>
<gene>
    <name evidence="2" type="ORF">JZO69_07350</name>
</gene>
<keyword evidence="3" id="KW-1185">Reference proteome</keyword>
<evidence type="ECO:0000256" key="1">
    <source>
        <dbReference type="SAM" id="MobiDB-lite"/>
    </source>
</evidence>
<dbReference type="RefSeq" id="WP_207112242.1">
    <property type="nucleotide sequence ID" value="NZ_JAFLWD010000015.1"/>
</dbReference>
<evidence type="ECO:0000313" key="2">
    <source>
        <dbReference type="EMBL" id="MBO0440173.1"/>
    </source>
</evidence>
<dbReference type="EMBL" id="JAFLWD010000015">
    <property type="protein sequence ID" value="MBO0440173.1"/>
    <property type="molecule type" value="Genomic_DNA"/>
</dbReference>